<keyword evidence="2" id="KW-1185">Reference proteome</keyword>
<reference evidence="1 2" key="1">
    <citation type="submission" date="2020-07" db="EMBL/GenBank/DDBJ databases">
        <title>Comparative genomics of pyrophilous fungi reveals a link between fire events and developmental genes.</title>
        <authorList>
            <consortium name="DOE Joint Genome Institute"/>
            <person name="Steindorff A.S."/>
            <person name="Carver A."/>
            <person name="Calhoun S."/>
            <person name="Stillman K."/>
            <person name="Liu H."/>
            <person name="Lipzen A."/>
            <person name="Pangilinan J."/>
            <person name="Labutti K."/>
            <person name="Bruns T.D."/>
            <person name="Grigoriev I.V."/>
        </authorList>
    </citation>
    <scope>NUCLEOTIDE SEQUENCE [LARGE SCALE GENOMIC DNA]</scope>
    <source>
        <strain evidence="1 2">CBS 144469</strain>
    </source>
</reference>
<dbReference type="EMBL" id="JACGCI010000055">
    <property type="protein sequence ID" value="KAF6750650.1"/>
    <property type="molecule type" value="Genomic_DNA"/>
</dbReference>
<sequence>MGTKILALAISTHPAFSRGTYGVDKLMLSQTELLRQLHLESVDAYALESLLYEEYTRSPLRSLHPGSYATLARITLSSKVLVYYGITTILDPYNGFLADDAILNLAALEELRVEVWVSSPQLQMVDPLECGGYRWDQVDEVVGSQGVAEGKLKNLRQVAVAIGVENVDHDAHA</sequence>
<protein>
    <submittedName>
        <fullName evidence="1">Uncharacterized protein</fullName>
    </submittedName>
</protein>
<proteinExistence type="predicted"/>
<dbReference type="Proteomes" id="UP000521943">
    <property type="component" value="Unassembled WGS sequence"/>
</dbReference>
<dbReference type="AlphaFoldDB" id="A0A8H6M189"/>
<comment type="caution">
    <text evidence="1">The sequence shown here is derived from an EMBL/GenBank/DDBJ whole genome shotgun (WGS) entry which is preliminary data.</text>
</comment>
<gene>
    <name evidence="1" type="ORF">DFP72DRAFT_1138961</name>
</gene>
<accession>A0A8H6M189</accession>
<evidence type="ECO:0000313" key="1">
    <source>
        <dbReference type="EMBL" id="KAF6750650.1"/>
    </source>
</evidence>
<evidence type="ECO:0000313" key="2">
    <source>
        <dbReference type="Proteomes" id="UP000521943"/>
    </source>
</evidence>
<dbReference type="OrthoDB" id="2858160at2759"/>
<organism evidence="1 2">
    <name type="scientific">Ephemerocybe angulata</name>
    <dbReference type="NCBI Taxonomy" id="980116"/>
    <lineage>
        <taxon>Eukaryota</taxon>
        <taxon>Fungi</taxon>
        <taxon>Dikarya</taxon>
        <taxon>Basidiomycota</taxon>
        <taxon>Agaricomycotina</taxon>
        <taxon>Agaricomycetes</taxon>
        <taxon>Agaricomycetidae</taxon>
        <taxon>Agaricales</taxon>
        <taxon>Agaricineae</taxon>
        <taxon>Psathyrellaceae</taxon>
        <taxon>Ephemerocybe</taxon>
    </lineage>
</organism>
<name>A0A8H6M189_9AGAR</name>